<organism evidence="1">
    <name type="scientific">Myoviridae sp. ctwmI4</name>
    <dbReference type="NCBI Taxonomy" id="2826710"/>
    <lineage>
        <taxon>Viruses</taxon>
        <taxon>Duplodnaviria</taxon>
        <taxon>Heunggongvirae</taxon>
        <taxon>Uroviricota</taxon>
        <taxon>Caudoviricetes</taxon>
    </lineage>
</organism>
<dbReference type="EMBL" id="BK014739">
    <property type="protein sequence ID" value="DAD73590.1"/>
    <property type="molecule type" value="Genomic_DNA"/>
</dbReference>
<name>A0A8S5LU90_9CAUD</name>
<protein>
    <submittedName>
        <fullName evidence="1">Uncharacterized protein</fullName>
    </submittedName>
</protein>
<reference evidence="1" key="1">
    <citation type="journal article" date="2021" name="Proc. Natl. Acad. Sci. U.S.A.">
        <title>A Catalog of Tens of Thousands of Viruses from Human Metagenomes Reveals Hidden Associations with Chronic Diseases.</title>
        <authorList>
            <person name="Tisza M.J."/>
            <person name="Buck C.B."/>
        </authorList>
    </citation>
    <scope>NUCLEOTIDE SEQUENCE</scope>
    <source>
        <strain evidence="1">CtwmI4</strain>
    </source>
</reference>
<evidence type="ECO:0000313" key="1">
    <source>
        <dbReference type="EMBL" id="DAD73590.1"/>
    </source>
</evidence>
<accession>A0A8S5LU90</accession>
<proteinExistence type="predicted"/>
<sequence>MEKHMLVTLKNTDAKRIYLCGRIIDSENGRFEVTEEEYALNESILEPVDKKAGKVVKPLEKTEEDVKDEKPSK</sequence>